<dbReference type="PANTHER" id="PTHR10695">
    <property type="entry name" value="DEPHOSPHO-COA KINASE-RELATED"/>
    <property type="match status" value="1"/>
</dbReference>
<dbReference type="Proteomes" id="UP001548590">
    <property type="component" value="Unassembled WGS sequence"/>
</dbReference>
<evidence type="ECO:0000256" key="5">
    <source>
        <dbReference type="HAMAP-Rule" id="MF_00376"/>
    </source>
</evidence>
<comment type="function">
    <text evidence="5">Catalyzes the phosphorylation of the 3'-hydroxyl group of dephosphocoenzyme A to form coenzyme A.</text>
</comment>
<comment type="pathway">
    <text evidence="5">Cofactor biosynthesis; coenzyme A biosynthesis; CoA from (R)-pantothenate: step 5/5.</text>
</comment>
<evidence type="ECO:0000256" key="3">
    <source>
        <dbReference type="ARBA" id="ARBA00022840"/>
    </source>
</evidence>
<dbReference type="EC" id="2.7.1.24" evidence="5 6"/>
<dbReference type="RefSeq" id="WP_345924313.1">
    <property type="nucleotide sequence ID" value="NZ_JBDIVF010000001.1"/>
</dbReference>
<comment type="caution">
    <text evidence="7">The sequence shown here is derived from an EMBL/GenBank/DDBJ whole genome shotgun (WGS) entry which is preliminary data.</text>
</comment>
<keyword evidence="2 5" id="KW-0547">Nucleotide-binding</keyword>
<dbReference type="GO" id="GO:0004140">
    <property type="term" value="F:dephospho-CoA kinase activity"/>
    <property type="evidence" value="ECO:0007669"/>
    <property type="project" value="UniProtKB-EC"/>
</dbReference>
<comment type="catalytic activity">
    <reaction evidence="5">
        <text>3'-dephospho-CoA + ATP = ADP + CoA + H(+)</text>
        <dbReference type="Rhea" id="RHEA:18245"/>
        <dbReference type="ChEBI" id="CHEBI:15378"/>
        <dbReference type="ChEBI" id="CHEBI:30616"/>
        <dbReference type="ChEBI" id="CHEBI:57287"/>
        <dbReference type="ChEBI" id="CHEBI:57328"/>
        <dbReference type="ChEBI" id="CHEBI:456216"/>
        <dbReference type="EC" id="2.7.1.24"/>
    </reaction>
</comment>
<keyword evidence="4 5" id="KW-0173">Coenzyme A biosynthesis</keyword>
<reference evidence="7 8" key="1">
    <citation type="submission" date="2024-07" db="EMBL/GenBank/DDBJ databases">
        <title>Uliginosibacterium paludis KCTC:42655.</title>
        <authorList>
            <person name="Kim M.K."/>
        </authorList>
    </citation>
    <scope>NUCLEOTIDE SEQUENCE [LARGE SCALE GENOMIC DNA]</scope>
    <source>
        <strain evidence="7 8">KCTC 42655</strain>
    </source>
</reference>
<dbReference type="EMBL" id="JBEWLZ010000002">
    <property type="protein sequence ID" value="MET1489164.1"/>
    <property type="molecule type" value="Genomic_DNA"/>
</dbReference>
<feature type="binding site" evidence="5">
    <location>
        <begin position="19"/>
        <end position="24"/>
    </location>
    <ligand>
        <name>ATP</name>
        <dbReference type="ChEBI" id="CHEBI:30616"/>
    </ligand>
</feature>
<proteinExistence type="inferred from homology"/>
<dbReference type="NCBIfam" id="TIGR00152">
    <property type="entry name" value="dephospho-CoA kinase"/>
    <property type="match status" value="1"/>
</dbReference>
<accession>A0ABV2CMM6</accession>
<comment type="subcellular location">
    <subcellularLocation>
        <location evidence="5">Cytoplasm</location>
    </subcellularLocation>
</comment>
<keyword evidence="5" id="KW-0963">Cytoplasm</keyword>
<organism evidence="7 8">
    <name type="scientific">Uliginosibacterium paludis</name>
    <dbReference type="NCBI Taxonomy" id="1615952"/>
    <lineage>
        <taxon>Bacteria</taxon>
        <taxon>Pseudomonadati</taxon>
        <taxon>Pseudomonadota</taxon>
        <taxon>Betaproteobacteria</taxon>
        <taxon>Rhodocyclales</taxon>
        <taxon>Zoogloeaceae</taxon>
        <taxon>Uliginosibacterium</taxon>
    </lineage>
</organism>
<dbReference type="InterPro" id="IPR027417">
    <property type="entry name" value="P-loop_NTPase"/>
</dbReference>
<evidence type="ECO:0000313" key="8">
    <source>
        <dbReference type="Proteomes" id="UP001548590"/>
    </source>
</evidence>
<dbReference type="HAMAP" id="MF_00376">
    <property type="entry name" value="Dephospho_CoA_kinase"/>
    <property type="match status" value="1"/>
</dbReference>
<evidence type="ECO:0000256" key="2">
    <source>
        <dbReference type="ARBA" id="ARBA00022741"/>
    </source>
</evidence>
<keyword evidence="5 7" id="KW-0808">Transferase</keyword>
<dbReference type="Gene3D" id="3.40.50.300">
    <property type="entry name" value="P-loop containing nucleotide triphosphate hydrolases"/>
    <property type="match status" value="1"/>
</dbReference>
<sequence>MAQAADSARLVVGLTGGIGSGKTTVANAFGALGATLIDTDEIARALTAPDGEAMPRIAADFGPGFITQDGAMNRSAMRARVFSDPAAKKRLEDILHPMIRTACQTALQELAGPYALLIVPLLVETGHYLPWCQRVLVVDCDEATQLQRVMQRSGLSRTEALKIIASQATREARLAAADDVIDNSGSPLALPAQVSLLHQRYITAARNL</sequence>
<protein>
    <recommendedName>
        <fullName evidence="5 6">Dephospho-CoA kinase</fullName>
        <ecNumber evidence="5 6">2.7.1.24</ecNumber>
    </recommendedName>
    <alternativeName>
        <fullName evidence="5">Dephosphocoenzyme A kinase</fullName>
    </alternativeName>
</protein>
<evidence type="ECO:0000313" key="7">
    <source>
        <dbReference type="EMBL" id="MET1489164.1"/>
    </source>
</evidence>
<comment type="similarity">
    <text evidence="1 5">Belongs to the CoaE family.</text>
</comment>
<dbReference type="CDD" id="cd02022">
    <property type="entry name" value="DPCK"/>
    <property type="match status" value="1"/>
</dbReference>
<dbReference type="Pfam" id="PF01121">
    <property type="entry name" value="CoaE"/>
    <property type="match status" value="1"/>
</dbReference>
<keyword evidence="3 5" id="KW-0067">ATP-binding</keyword>
<name>A0ABV2CMM6_9RHOO</name>
<dbReference type="PANTHER" id="PTHR10695:SF46">
    <property type="entry name" value="BIFUNCTIONAL COENZYME A SYNTHASE-RELATED"/>
    <property type="match status" value="1"/>
</dbReference>
<dbReference type="InterPro" id="IPR001977">
    <property type="entry name" value="Depp_CoAkinase"/>
</dbReference>
<keyword evidence="8" id="KW-1185">Reference proteome</keyword>
<evidence type="ECO:0000256" key="1">
    <source>
        <dbReference type="ARBA" id="ARBA00009018"/>
    </source>
</evidence>
<evidence type="ECO:0000256" key="6">
    <source>
        <dbReference type="NCBIfam" id="TIGR00152"/>
    </source>
</evidence>
<evidence type="ECO:0000256" key="4">
    <source>
        <dbReference type="ARBA" id="ARBA00022993"/>
    </source>
</evidence>
<keyword evidence="5 7" id="KW-0418">Kinase</keyword>
<dbReference type="SUPFAM" id="SSF52540">
    <property type="entry name" value="P-loop containing nucleoside triphosphate hydrolases"/>
    <property type="match status" value="1"/>
</dbReference>
<gene>
    <name evidence="5 7" type="primary">coaE</name>
    <name evidence="7" type="ORF">ABVT11_04955</name>
</gene>
<dbReference type="PROSITE" id="PS51219">
    <property type="entry name" value="DPCK"/>
    <property type="match status" value="1"/>
</dbReference>